<protein>
    <submittedName>
        <fullName evidence="10">Bestrophin, RFP-TM, chloride channel family protein</fullName>
    </submittedName>
</protein>
<evidence type="ECO:0000256" key="6">
    <source>
        <dbReference type="ARBA" id="ARBA00023065"/>
    </source>
</evidence>
<dbReference type="Pfam" id="PF25539">
    <property type="entry name" value="Bestrophin_2"/>
    <property type="match status" value="1"/>
</dbReference>
<keyword evidence="3" id="KW-1003">Cell membrane</keyword>
<keyword evidence="5 9" id="KW-1133">Transmembrane helix</keyword>
<evidence type="ECO:0000256" key="5">
    <source>
        <dbReference type="ARBA" id="ARBA00022989"/>
    </source>
</evidence>
<keyword evidence="2" id="KW-0813">Transport</keyword>
<reference evidence="10 11" key="1">
    <citation type="submission" date="2015-09" db="EMBL/GenBank/DDBJ databases">
        <authorList>
            <person name="Xu Y."/>
            <person name="Nagy A."/>
            <person name="Liu N.T."/>
            <person name="Nou X."/>
        </authorList>
    </citation>
    <scope>NUCLEOTIDE SEQUENCE [LARGE SCALE GENOMIC DNA]</scope>
    <source>
        <strain evidence="10 11">FC1138</strain>
    </source>
</reference>
<evidence type="ECO:0000256" key="1">
    <source>
        <dbReference type="ARBA" id="ARBA00004651"/>
    </source>
</evidence>
<sequence>MVVRPHLHWFRMLLAWRGSVLPQLLPRLFLIFCISLVAMAVHAHWLPISVNLSTTPFSLVGIALAVFLGFRNNASYDRYWEARKLWGQLLNCARALTRQALTLPSQLPQGAVSADDVREFTQVLSAVPHALRHQLRRTDPREDLATRLPSPLLDRVMAARYRPAMLTLWLGEWVQRRTQRNPQRDPQHNGQAGALDAYAALVFDRSLTELTNAIGGCERIVSTPLPFAYSVMIHRTVYFFCAALPFGLVQSIGIFTPVFAVFVAYTFMAHEAIASQIEEPFGTEDNDLALNAMSIVIEDAVRDLMGEPSLPSGSAGQRVIFD</sequence>
<dbReference type="GO" id="GO:0005254">
    <property type="term" value="F:chloride channel activity"/>
    <property type="evidence" value="ECO:0007669"/>
    <property type="project" value="InterPro"/>
</dbReference>
<dbReference type="PANTHER" id="PTHR33281:SF19">
    <property type="entry name" value="VOLTAGE-DEPENDENT ANION CHANNEL-FORMING PROTEIN YNEE"/>
    <property type="match status" value="1"/>
</dbReference>
<accession>A0AAC9FPS4</accession>
<evidence type="ECO:0000256" key="9">
    <source>
        <dbReference type="SAM" id="Phobius"/>
    </source>
</evidence>
<evidence type="ECO:0000256" key="8">
    <source>
        <dbReference type="ARBA" id="ARBA00034708"/>
    </source>
</evidence>
<keyword evidence="4 9" id="KW-0812">Transmembrane</keyword>
<dbReference type="KEGG" id="rin:ACS15_0034"/>
<keyword evidence="7 9" id="KW-0472">Membrane</keyword>
<comment type="subcellular location">
    <subcellularLocation>
        <location evidence="1">Cell membrane</location>
        <topology evidence="1">Multi-pass membrane protein</topology>
    </subcellularLocation>
</comment>
<keyword evidence="6" id="KW-0406">Ion transport</keyword>
<dbReference type="Proteomes" id="UP000077927">
    <property type="component" value="Chromosome 1"/>
</dbReference>
<dbReference type="PANTHER" id="PTHR33281">
    <property type="entry name" value="UPF0187 PROTEIN YNEE"/>
    <property type="match status" value="1"/>
</dbReference>
<evidence type="ECO:0000313" key="11">
    <source>
        <dbReference type="Proteomes" id="UP000077927"/>
    </source>
</evidence>
<evidence type="ECO:0000256" key="3">
    <source>
        <dbReference type="ARBA" id="ARBA00022475"/>
    </source>
</evidence>
<dbReference type="EMBL" id="CP012605">
    <property type="protein sequence ID" value="ANH72052.1"/>
    <property type="molecule type" value="Genomic_DNA"/>
</dbReference>
<evidence type="ECO:0000256" key="2">
    <source>
        <dbReference type="ARBA" id="ARBA00022448"/>
    </source>
</evidence>
<feature type="transmembrane region" description="Helical" evidence="9">
    <location>
        <begin position="53"/>
        <end position="70"/>
    </location>
</feature>
<dbReference type="AlphaFoldDB" id="A0AAC9FPS4"/>
<evidence type="ECO:0000256" key="7">
    <source>
        <dbReference type="ARBA" id="ARBA00023136"/>
    </source>
</evidence>
<feature type="transmembrane region" description="Helical" evidence="9">
    <location>
        <begin position="237"/>
        <end position="268"/>
    </location>
</feature>
<evidence type="ECO:0000256" key="4">
    <source>
        <dbReference type="ARBA" id="ARBA00022692"/>
    </source>
</evidence>
<dbReference type="RefSeq" id="WP_021196851.1">
    <property type="nucleotide sequence ID" value="NZ_CP012605.1"/>
</dbReference>
<gene>
    <name evidence="10" type="ORF">ACS15_0034</name>
</gene>
<comment type="similarity">
    <text evidence="8">Belongs to the anion channel-forming bestrophin (TC 1.A.46) family.</text>
</comment>
<name>A0AAC9FPS4_9RALS</name>
<organism evidence="10 11">
    <name type="scientific">Ralstonia insidiosa</name>
    <dbReference type="NCBI Taxonomy" id="190721"/>
    <lineage>
        <taxon>Bacteria</taxon>
        <taxon>Pseudomonadati</taxon>
        <taxon>Pseudomonadota</taxon>
        <taxon>Betaproteobacteria</taxon>
        <taxon>Burkholderiales</taxon>
        <taxon>Burkholderiaceae</taxon>
        <taxon>Ralstonia</taxon>
    </lineage>
</organism>
<proteinExistence type="inferred from homology"/>
<evidence type="ECO:0000313" key="10">
    <source>
        <dbReference type="EMBL" id="ANH72052.1"/>
    </source>
</evidence>
<dbReference type="InterPro" id="IPR044669">
    <property type="entry name" value="YneE/VCCN1/2-like"/>
</dbReference>
<dbReference type="GO" id="GO:0005886">
    <property type="term" value="C:plasma membrane"/>
    <property type="evidence" value="ECO:0007669"/>
    <property type="project" value="UniProtKB-SubCell"/>
</dbReference>